<organism evidence="1 2">
    <name type="scientific">Clavibacter michiganensis</name>
    <dbReference type="NCBI Taxonomy" id="28447"/>
    <lineage>
        <taxon>Bacteria</taxon>
        <taxon>Bacillati</taxon>
        <taxon>Actinomycetota</taxon>
        <taxon>Actinomycetes</taxon>
        <taxon>Micrococcales</taxon>
        <taxon>Microbacteriaceae</taxon>
        <taxon>Clavibacter</taxon>
    </lineage>
</organism>
<reference evidence="1 2" key="1">
    <citation type="submission" date="2018-08" db="EMBL/GenBank/DDBJ databases">
        <title>Genome Sequence of Clavibacter michiganensis Subspecies type strains, and the Atypical Peach-Colored Strains Isolated from Tomato.</title>
        <authorList>
            <person name="Osdaghi E."/>
            <person name="Portier P."/>
            <person name="Briand M."/>
            <person name="Jacques M.-A."/>
        </authorList>
    </citation>
    <scope>NUCLEOTIDE SEQUENCE [LARGE SCALE GENOMIC DNA]</scope>
    <source>
        <strain evidence="1 2">CFBP 7493</strain>
    </source>
</reference>
<gene>
    <name evidence="1" type="ORF">DZF96_11775</name>
</gene>
<dbReference type="PANTHER" id="PTHR48050:SF13">
    <property type="entry name" value="STEROL 3-BETA-GLUCOSYLTRANSFERASE UGT80A2"/>
    <property type="match status" value="1"/>
</dbReference>
<name>A0A399NR48_9MICO</name>
<dbReference type="Gene3D" id="3.40.50.2000">
    <property type="entry name" value="Glycogen Phosphorylase B"/>
    <property type="match status" value="1"/>
</dbReference>
<proteinExistence type="predicted"/>
<dbReference type="EMBL" id="QWEC01000200">
    <property type="protein sequence ID" value="RII96351.1"/>
    <property type="molecule type" value="Genomic_DNA"/>
</dbReference>
<dbReference type="AlphaFoldDB" id="A0A399NR48"/>
<accession>A0A399NR48</accession>
<protein>
    <submittedName>
        <fullName evidence="1">Glycosyltransferase</fullName>
    </submittedName>
</protein>
<feature type="non-terminal residue" evidence="1">
    <location>
        <position position="1"/>
    </location>
</feature>
<evidence type="ECO:0000313" key="2">
    <source>
        <dbReference type="Proteomes" id="UP000266298"/>
    </source>
</evidence>
<comment type="caution">
    <text evidence="1">The sequence shown here is derived from an EMBL/GenBank/DDBJ whole genome shotgun (WGS) entry which is preliminary data.</text>
</comment>
<dbReference type="GO" id="GO:0016740">
    <property type="term" value="F:transferase activity"/>
    <property type="evidence" value="ECO:0007669"/>
    <property type="project" value="UniProtKB-KW"/>
</dbReference>
<dbReference type="Proteomes" id="UP000266298">
    <property type="component" value="Unassembled WGS sequence"/>
</dbReference>
<keyword evidence="1" id="KW-0808">Transferase</keyword>
<dbReference type="SUPFAM" id="SSF53756">
    <property type="entry name" value="UDP-Glycosyltransferase/glycogen phosphorylase"/>
    <property type="match status" value="1"/>
</dbReference>
<dbReference type="PANTHER" id="PTHR48050">
    <property type="entry name" value="STEROL 3-BETA-GLUCOSYLTRANSFERASE"/>
    <property type="match status" value="1"/>
</dbReference>
<sequence>ARAGVPAVVVPVTADQPFWAAQLHRQGVAAAPIPLRRLSVDALVTAMGDALSRRERAAEVGALMRREQGVRRALDVLESL</sequence>
<dbReference type="InterPro" id="IPR050426">
    <property type="entry name" value="Glycosyltransferase_28"/>
</dbReference>
<evidence type="ECO:0000313" key="1">
    <source>
        <dbReference type="EMBL" id="RII96351.1"/>
    </source>
</evidence>